<dbReference type="PANTHER" id="PTHR38340:SF1">
    <property type="entry name" value="S-LAYER PROTEIN"/>
    <property type="match status" value="1"/>
</dbReference>
<keyword evidence="2" id="KW-0964">Secreted</keyword>
<comment type="subcellular location">
    <subcellularLocation>
        <location evidence="1">Secreted</location>
    </subcellularLocation>
</comment>
<reference evidence="4" key="1">
    <citation type="submission" date="2020-05" db="EMBL/GenBank/DDBJ databases">
        <authorList>
            <person name="Zhu T."/>
            <person name="Keshari N."/>
            <person name="Lu X."/>
        </authorList>
    </citation>
    <scope>NUCLEOTIDE SEQUENCE</scope>
    <source>
        <strain evidence="4">NK1-12</strain>
    </source>
</reference>
<dbReference type="InterPro" id="IPR050557">
    <property type="entry name" value="RTX_toxin/Mannuronan_C5-epim"/>
</dbReference>
<dbReference type="RefSeq" id="WP_316429446.1">
    <property type="nucleotide sequence ID" value="NZ_CP053586.1"/>
</dbReference>
<protein>
    <recommendedName>
        <fullName evidence="5">Calcium-binding protein</fullName>
    </recommendedName>
</protein>
<evidence type="ECO:0000256" key="2">
    <source>
        <dbReference type="ARBA" id="ARBA00022525"/>
    </source>
</evidence>
<evidence type="ECO:0000313" key="4">
    <source>
        <dbReference type="EMBL" id="WNZ23925.1"/>
    </source>
</evidence>
<organism evidence="4">
    <name type="scientific">Leptolyngbya sp. NK1-12</name>
    <dbReference type="NCBI Taxonomy" id="2547451"/>
    <lineage>
        <taxon>Bacteria</taxon>
        <taxon>Bacillati</taxon>
        <taxon>Cyanobacteriota</taxon>
        <taxon>Cyanophyceae</taxon>
        <taxon>Leptolyngbyales</taxon>
        <taxon>Leptolyngbyaceae</taxon>
        <taxon>Leptolyngbya group</taxon>
        <taxon>Leptolyngbya</taxon>
    </lineage>
</organism>
<dbReference type="PANTHER" id="PTHR38340">
    <property type="entry name" value="S-LAYER PROTEIN"/>
    <property type="match status" value="1"/>
</dbReference>
<dbReference type="InterPro" id="IPR018511">
    <property type="entry name" value="Hemolysin-typ_Ca-bd_CS"/>
</dbReference>
<name>A0AA97AG52_9CYAN</name>
<gene>
    <name evidence="4" type="ORF">HJG54_14390</name>
</gene>
<evidence type="ECO:0000256" key="1">
    <source>
        <dbReference type="ARBA" id="ARBA00004613"/>
    </source>
</evidence>
<dbReference type="EMBL" id="CP053586">
    <property type="protein sequence ID" value="WNZ23925.1"/>
    <property type="molecule type" value="Genomic_DNA"/>
</dbReference>
<dbReference type="GO" id="GO:0005576">
    <property type="term" value="C:extracellular region"/>
    <property type="evidence" value="ECO:0007669"/>
    <property type="project" value="UniProtKB-SubCell"/>
</dbReference>
<evidence type="ECO:0008006" key="5">
    <source>
        <dbReference type="Google" id="ProtNLM"/>
    </source>
</evidence>
<dbReference type="Gene3D" id="2.150.10.10">
    <property type="entry name" value="Serralysin-like metalloprotease, C-terminal"/>
    <property type="match status" value="2"/>
</dbReference>
<dbReference type="SUPFAM" id="SSF51120">
    <property type="entry name" value="beta-Roll"/>
    <property type="match status" value="1"/>
</dbReference>
<feature type="region of interest" description="Disordered" evidence="3">
    <location>
        <begin position="1"/>
        <end position="20"/>
    </location>
</feature>
<dbReference type="InterPro" id="IPR011049">
    <property type="entry name" value="Serralysin-like_metalloprot_C"/>
</dbReference>
<dbReference type="GO" id="GO:0005509">
    <property type="term" value="F:calcium ion binding"/>
    <property type="evidence" value="ECO:0007669"/>
    <property type="project" value="InterPro"/>
</dbReference>
<dbReference type="Pfam" id="PF00353">
    <property type="entry name" value="HemolysinCabind"/>
    <property type="match status" value="2"/>
</dbReference>
<proteinExistence type="predicted"/>
<sequence length="210" mass="21781">MTTDPVDATGSSPTAPPPPANALQLVQGTRGRDRLQGSQQHDLIQCQAGDDRVRAGAGDDQVFGLSGNDWLLGETGNDWLEGSSGKDRLYGGAGDDALNGGAKDDILVGGFGQDRLTGGLGADTFGLTAETSTPWLADIVIDFKADQGDKLQLKGNLSFRSLVLITFDSNQDGIADATLIRTRSNGTVCALVLDTVNAAGKTTLAATDFI</sequence>
<accession>A0AA97AG52</accession>
<dbReference type="AlphaFoldDB" id="A0AA97AG52"/>
<dbReference type="PRINTS" id="PR00313">
    <property type="entry name" value="CABNDNGRPT"/>
</dbReference>
<dbReference type="InterPro" id="IPR001343">
    <property type="entry name" value="Hemolysn_Ca-bd"/>
</dbReference>
<dbReference type="PROSITE" id="PS00330">
    <property type="entry name" value="HEMOLYSIN_CALCIUM"/>
    <property type="match status" value="2"/>
</dbReference>
<evidence type="ECO:0000256" key="3">
    <source>
        <dbReference type="SAM" id="MobiDB-lite"/>
    </source>
</evidence>